<evidence type="ECO:0000256" key="3">
    <source>
        <dbReference type="ARBA" id="ARBA00023163"/>
    </source>
</evidence>
<protein>
    <submittedName>
        <fullName evidence="5">Phosphonate metabolism transcriptional regulator PhnF</fullName>
    </submittedName>
</protein>
<evidence type="ECO:0000313" key="5">
    <source>
        <dbReference type="EMBL" id="MDK2125600.1"/>
    </source>
</evidence>
<dbReference type="InterPro" id="IPR011663">
    <property type="entry name" value="UTRA"/>
</dbReference>
<name>A0ABT7DZV7_9NEIS</name>
<dbReference type="InterPro" id="IPR036390">
    <property type="entry name" value="WH_DNA-bd_sf"/>
</dbReference>
<reference evidence="5" key="1">
    <citation type="submission" date="2023-03" db="EMBL/GenBank/DDBJ databases">
        <title>Chitinimonas shenzhenensis gen. nov., sp. nov., a novel member of family Burkholderiaceae isolated from activated sludge collected in Shen Zhen, China.</title>
        <authorList>
            <person name="Wang X."/>
        </authorList>
    </citation>
    <scope>NUCLEOTIDE SEQUENCE</scope>
    <source>
        <strain evidence="5">DQS-5</strain>
    </source>
</reference>
<dbReference type="PANTHER" id="PTHR44846">
    <property type="entry name" value="MANNOSYL-D-GLYCERATE TRANSPORT/METABOLISM SYSTEM REPRESSOR MNGR-RELATED"/>
    <property type="match status" value="1"/>
</dbReference>
<dbReference type="SUPFAM" id="SSF46785">
    <property type="entry name" value="Winged helix' DNA-binding domain"/>
    <property type="match status" value="1"/>
</dbReference>
<dbReference type="Proteomes" id="UP001172778">
    <property type="component" value="Unassembled WGS sequence"/>
</dbReference>
<proteinExistence type="predicted"/>
<gene>
    <name evidence="5" type="primary">phnF</name>
    <name evidence="5" type="ORF">PZA18_16215</name>
</gene>
<dbReference type="PROSITE" id="PS50949">
    <property type="entry name" value="HTH_GNTR"/>
    <property type="match status" value="1"/>
</dbReference>
<dbReference type="Gene3D" id="3.40.1410.10">
    <property type="entry name" value="Chorismate lyase-like"/>
    <property type="match status" value="1"/>
</dbReference>
<evidence type="ECO:0000259" key="4">
    <source>
        <dbReference type="PROSITE" id="PS50949"/>
    </source>
</evidence>
<keyword evidence="6" id="KW-1185">Reference proteome</keyword>
<evidence type="ECO:0000313" key="6">
    <source>
        <dbReference type="Proteomes" id="UP001172778"/>
    </source>
</evidence>
<keyword evidence="1" id="KW-0805">Transcription regulation</keyword>
<dbReference type="CDD" id="cd07377">
    <property type="entry name" value="WHTH_GntR"/>
    <property type="match status" value="1"/>
</dbReference>
<accession>A0ABT7DZV7</accession>
<dbReference type="SUPFAM" id="SSF64288">
    <property type="entry name" value="Chorismate lyase-like"/>
    <property type="match status" value="1"/>
</dbReference>
<dbReference type="Pfam" id="PF07702">
    <property type="entry name" value="UTRA"/>
    <property type="match status" value="1"/>
</dbReference>
<feature type="domain" description="HTH gntR-type" evidence="4">
    <location>
        <begin position="17"/>
        <end position="87"/>
    </location>
</feature>
<comment type="caution">
    <text evidence="5">The sequence shown here is derived from an EMBL/GenBank/DDBJ whole genome shotgun (WGS) entry which is preliminary data.</text>
</comment>
<evidence type="ECO:0000256" key="1">
    <source>
        <dbReference type="ARBA" id="ARBA00023015"/>
    </source>
</evidence>
<dbReference type="Pfam" id="PF00392">
    <property type="entry name" value="GntR"/>
    <property type="match status" value="1"/>
</dbReference>
<dbReference type="RefSeq" id="WP_284101909.1">
    <property type="nucleotide sequence ID" value="NZ_JARRAF010000021.1"/>
</dbReference>
<sequence length="254" mass="28152">MTLQNRPETLVETPVSRRTGTAVWRQIEEVLAADIVAGRLSGRLPNETELAGRFGVNRHTVRQAVKALAERGVLDVVHGKGTFVRDEVIDYQVGRRSRLAHSVARQRRVGNSRLLGSQVRVATADIQKLLELPAGSEVEQIDSWDVVDGRVIGVCTQYFPLPRFAGFASVYARLGKTHEALAEFGVTDFQRKLSRITARLPDRDMAEQLQQPATLPVLVVETVYVDETGQPIEYGLSYFSATSVQLVIEPEMTA</sequence>
<dbReference type="InterPro" id="IPR028978">
    <property type="entry name" value="Chorismate_lyase_/UTRA_dom_sf"/>
</dbReference>
<dbReference type="InterPro" id="IPR036388">
    <property type="entry name" value="WH-like_DNA-bd_sf"/>
</dbReference>
<dbReference type="PRINTS" id="PR00035">
    <property type="entry name" value="HTHGNTR"/>
</dbReference>
<dbReference type="EMBL" id="JARRAF010000021">
    <property type="protein sequence ID" value="MDK2125600.1"/>
    <property type="molecule type" value="Genomic_DNA"/>
</dbReference>
<dbReference type="NCBIfam" id="TIGR02325">
    <property type="entry name" value="C_P_lyase_phnF"/>
    <property type="match status" value="1"/>
</dbReference>
<dbReference type="Gene3D" id="1.10.10.10">
    <property type="entry name" value="Winged helix-like DNA-binding domain superfamily/Winged helix DNA-binding domain"/>
    <property type="match status" value="1"/>
</dbReference>
<dbReference type="InterPro" id="IPR012702">
    <property type="entry name" value="CP_lyase_PhnF"/>
</dbReference>
<dbReference type="SMART" id="SM00345">
    <property type="entry name" value="HTH_GNTR"/>
    <property type="match status" value="1"/>
</dbReference>
<keyword evidence="2" id="KW-0238">DNA-binding</keyword>
<dbReference type="InterPro" id="IPR000524">
    <property type="entry name" value="Tscrpt_reg_HTH_GntR"/>
</dbReference>
<keyword evidence="3" id="KW-0804">Transcription</keyword>
<dbReference type="InterPro" id="IPR050679">
    <property type="entry name" value="Bact_HTH_transcr_reg"/>
</dbReference>
<dbReference type="PANTHER" id="PTHR44846:SF1">
    <property type="entry name" value="MANNOSYL-D-GLYCERATE TRANSPORT_METABOLISM SYSTEM REPRESSOR MNGR-RELATED"/>
    <property type="match status" value="1"/>
</dbReference>
<organism evidence="5 6">
    <name type="scientific">Parachitinimonas caeni</name>
    <dbReference type="NCBI Taxonomy" id="3031301"/>
    <lineage>
        <taxon>Bacteria</taxon>
        <taxon>Pseudomonadati</taxon>
        <taxon>Pseudomonadota</taxon>
        <taxon>Betaproteobacteria</taxon>
        <taxon>Neisseriales</taxon>
        <taxon>Chitinibacteraceae</taxon>
        <taxon>Parachitinimonas</taxon>
    </lineage>
</organism>
<evidence type="ECO:0000256" key="2">
    <source>
        <dbReference type="ARBA" id="ARBA00023125"/>
    </source>
</evidence>
<dbReference type="SMART" id="SM00866">
    <property type="entry name" value="UTRA"/>
    <property type="match status" value="1"/>
</dbReference>